<dbReference type="EMBL" id="RYZI01000323">
    <property type="protein sequence ID" value="RWA06612.1"/>
    <property type="molecule type" value="Genomic_DNA"/>
</dbReference>
<keyword evidence="2" id="KW-1185">Reference proteome</keyword>
<dbReference type="PANTHER" id="PTHR17901:SF14">
    <property type="entry name" value="MAGNESIUM-DEPENDENT PHOSPHATASE 1"/>
    <property type="match status" value="1"/>
</dbReference>
<evidence type="ECO:0000313" key="1">
    <source>
        <dbReference type="EMBL" id="RWA06612.1"/>
    </source>
</evidence>
<protein>
    <recommendedName>
        <fullName evidence="3">Magnesium-dependent phosphatase-1</fullName>
    </recommendedName>
</protein>
<dbReference type="SUPFAM" id="SSF56784">
    <property type="entry name" value="HAD-like"/>
    <property type="match status" value="1"/>
</dbReference>
<accession>A0A439CWM6</accession>
<gene>
    <name evidence="1" type="ORF">EKO27_g8505</name>
</gene>
<dbReference type="InterPro" id="IPR036412">
    <property type="entry name" value="HAD-like_sf"/>
</dbReference>
<comment type="caution">
    <text evidence="1">The sequence shown here is derived from an EMBL/GenBank/DDBJ whole genome shotgun (WGS) entry which is preliminary data.</text>
</comment>
<dbReference type="PANTHER" id="PTHR17901">
    <property type="entry name" value="MAGNESIUM-DEPENDENT PHOSPHATASE 1 MDP1"/>
    <property type="match status" value="1"/>
</dbReference>
<evidence type="ECO:0008006" key="3">
    <source>
        <dbReference type="Google" id="ProtNLM"/>
    </source>
</evidence>
<dbReference type="InterPro" id="IPR010036">
    <property type="entry name" value="MDP_1_eu_arc"/>
</dbReference>
<name>A0A439CWM6_9PEZI</name>
<dbReference type="Gene3D" id="3.40.50.1000">
    <property type="entry name" value="HAD superfamily/HAD-like"/>
    <property type="match status" value="1"/>
</dbReference>
<dbReference type="GO" id="GO:0003993">
    <property type="term" value="F:acid phosphatase activity"/>
    <property type="evidence" value="ECO:0007669"/>
    <property type="project" value="TreeGrafter"/>
</dbReference>
<dbReference type="AlphaFoldDB" id="A0A439CWM6"/>
<dbReference type="Pfam" id="PF12689">
    <property type="entry name" value="Acid_PPase"/>
    <property type="match status" value="1"/>
</dbReference>
<sequence>MSQPFPLLVAFDLDGTIWSGWLSEHSHELGKGGWVTDDRRKEDNLEMHVDAVTIRDKLNPHGFKCRVAKDLPKIASDVLRHGGRIAIASRNTNKNVTNRALSFIQVEDPRDKWPRPFTKYIKYNEVFDRSKSEHFELFQKWLREGYEKMLLFDDKNENKEAELWKGVTFQKVENRSVGITWNDYSRGIDQWRRYNALRRPISGLRSKGEPYFVGWVGTDVQNANRYARGDRRLPTDRSARWGYGFSLFFASNNRENEAKANLRIVALFARDKSAFINMNKCWIPEKGKFHQVDNKHLSFEQACDKNDVLDHKVWQEFGFHKPYLFFTRHHQMEGMPFLKDMERFNELVIYPQAQDAMFYGEVFTIEEVDAKVKSGEWKHRPFNHNIKAWNIKTHRDAKQELLNTERKKSSGEVVKWKLKEDSRDFY</sequence>
<proteinExistence type="predicted"/>
<evidence type="ECO:0000313" key="2">
    <source>
        <dbReference type="Proteomes" id="UP000286045"/>
    </source>
</evidence>
<organism evidence="1 2">
    <name type="scientific">Xylaria grammica</name>
    <dbReference type="NCBI Taxonomy" id="363999"/>
    <lineage>
        <taxon>Eukaryota</taxon>
        <taxon>Fungi</taxon>
        <taxon>Dikarya</taxon>
        <taxon>Ascomycota</taxon>
        <taxon>Pezizomycotina</taxon>
        <taxon>Sordariomycetes</taxon>
        <taxon>Xylariomycetidae</taxon>
        <taxon>Xylariales</taxon>
        <taxon>Xylariaceae</taxon>
        <taxon>Xylaria</taxon>
    </lineage>
</organism>
<reference evidence="1 2" key="1">
    <citation type="submission" date="2018-12" db="EMBL/GenBank/DDBJ databases">
        <title>Draft genome sequence of Xylaria grammica IHI A82.</title>
        <authorList>
            <person name="Buettner E."/>
            <person name="Kellner H."/>
        </authorList>
    </citation>
    <scope>NUCLEOTIDE SEQUENCE [LARGE SCALE GENOMIC DNA]</scope>
    <source>
        <strain evidence="1 2">IHI A82</strain>
    </source>
</reference>
<dbReference type="InterPro" id="IPR023214">
    <property type="entry name" value="HAD_sf"/>
</dbReference>
<dbReference type="STRING" id="363999.A0A439CWM6"/>
<dbReference type="Proteomes" id="UP000286045">
    <property type="component" value="Unassembled WGS sequence"/>
</dbReference>